<evidence type="ECO:0000313" key="9">
    <source>
        <dbReference type="EMBL" id="SNZ13972.1"/>
    </source>
</evidence>
<keyword evidence="10" id="KW-1185">Reference proteome</keyword>
<feature type="transmembrane region" description="Helical" evidence="7">
    <location>
        <begin position="248"/>
        <end position="272"/>
    </location>
</feature>
<dbReference type="PROSITE" id="PS50928">
    <property type="entry name" value="ABC_TM1"/>
    <property type="match status" value="1"/>
</dbReference>
<feature type="transmembrane region" description="Helical" evidence="7">
    <location>
        <begin position="100"/>
        <end position="123"/>
    </location>
</feature>
<dbReference type="InterPro" id="IPR035906">
    <property type="entry name" value="MetI-like_sf"/>
</dbReference>
<reference evidence="10" key="1">
    <citation type="submission" date="2017-09" db="EMBL/GenBank/DDBJ databases">
        <authorList>
            <person name="Varghese N."/>
            <person name="Submissions S."/>
        </authorList>
    </citation>
    <scope>NUCLEOTIDE SEQUENCE [LARGE SCALE GENOMIC DNA]</scope>
    <source>
        <strain evidence="10">DSM 2913</strain>
    </source>
</reference>
<dbReference type="EMBL" id="OBEN01000004">
    <property type="protein sequence ID" value="SNZ13972.1"/>
    <property type="molecule type" value="Genomic_DNA"/>
</dbReference>
<keyword evidence="6 7" id="KW-0472">Membrane</keyword>
<comment type="similarity">
    <text evidence="7">Belongs to the binding-protein-dependent transport system permease family.</text>
</comment>
<gene>
    <name evidence="9" type="ORF">SAMN06265353_0940</name>
</gene>
<name>A0A285NWV3_9AQUI</name>
<dbReference type="OrthoDB" id="9773221at2"/>
<feature type="transmembrane region" description="Helical" evidence="7">
    <location>
        <begin position="292"/>
        <end position="313"/>
    </location>
</feature>
<dbReference type="Pfam" id="PF19300">
    <property type="entry name" value="BPD_transp_1_N"/>
    <property type="match status" value="1"/>
</dbReference>
<dbReference type="Pfam" id="PF00528">
    <property type="entry name" value="BPD_transp_1"/>
    <property type="match status" value="1"/>
</dbReference>
<dbReference type="PANTHER" id="PTHR30465">
    <property type="entry name" value="INNER MEMBRANE ABC TRANSPORTER"/>
    <property type="match status" value="1"/>
</dbReference>
<dbReference type="PANTHER" id="PTHR30465:SF0">
    <property type="entry name" value="OLIGOPEPTIDE TRANSPORT SYSTEM PERMEASE PROTEIN APPB"/>
    <property type="match status" value="1"/>
</dbReference>
<evidence type="ECO:0000256" key="1">
    <source>
        <dbReference type="ARBA" id="ARBA00004651"/>
    </source>
</evidence>
<evidence type="ECO:0000256" key="2">
    <source>
        <dbReference type="ARBA" id="ARBA00022448"/>
    </source>
</evidence>
<evidence type="ECO:0000256" key="6">
    <source>
        <dbReference type="ARBA" id="ARBA00023136"/>
    </source>
</evidence>
<feature type="transmembrane region" description="Helical" evidence="7">
    <location>
        <begin position="6"/>
        <end position="27"/>
    </location>
</feature>
<dbReference type="InterPro" id="IPR000515">
    <property type="entry name" value="MetI-like"/>
</dbReference>
<proteinExistence type="inferred from homology"/>
<keyword evidence="3" id="KW-1003">Cell membrane</keyword>
<dbReference type="Proteomes" id="UP000218627">
    <property type="component" value="Unassembled WGS sequence"/>
</dbReference>
<protein>
    <submittedName>
        <fullName evidence="9">Peptide/nickel transport system permease protein</fullName>
    </submittedName>
</protein>
<accession>A0A285NWV3</accession>
<dbReference type="Gene3D" id="1.10.3720.10">
    <property type="entry name" value="MetI-like"/>
    <property type="match status" value="1"/>
</dbReference>
<sequence>MVRFLFVRLLQSVITLLGVTFLSFLIIKMAPGDYLDQLRLNPQISPETIELLKKQYGLDKPLSVQYLKWLKSAITFDLGYSFQYHAPVLELIKERIGNTLLLTLSSAIISWFFALTLGFLAGFREGTWIDRLIKAYAYTFMSFPSFFLAFILLLIVSKTGILPVGGMHSAGFERMSLSERTLDLLKHMVVPVLTLSLVSTASMVRLVRSSVIEVLSSPMVLFLKAKGLPKKVMIKHVFKNVMNPFTTLIGYEIAGLLSGAALIEIIVGWPGLGTLMLDAVLSQDLFLVMGGLYIGTIMLLLGNLIADILLAVLDPRIRERELISK</sequence>
<dbReference type="AlphaFoldDB" id="A0A285NWV3"/>
<keyword evidence="5 7" id="KW-1133">Transmembrane helix</keyword>
<feature type="domain" description="ABC transmembrane type-1" evidence="8">
    <location>
        <begin position="96"/>
        <end position="310"/>
    </location>
</feature>
<dbReference type="RefSeq" id="WP_096601800.1">
    <property type="nucleotide sequence ID" value="NZ_OBEN01000004.1"/>
</dbReference>
<feature type="transmembrane region" description="Helical" evidence="7">
    <location>
        <begin position="184"/>
        <end position="204"/>
    </location>
</feature>
<evidence type="ECO:0000313" key="10">
    <source>
        <dbReference type="Proteomes" id="UP000218627"/>
    </source>
</evidence>
<dbReference type="InterPro" id="IPR045621">
    <property type="entry name" value="BPD_transp_1_N"/>
</dbReference>
<keyword evidence="2 7" id="KW-0813">Transport</keyword>
<evidence type="ECO:0000259" key="8">
    <source>
        <dbReference type="PROSITE" id="PS50928"/>
    </source>
</evidence>
<keyword evidence="4 7" id="KW-0812">Transmembrane</keyword>
<comment type="subcellular location">
    <subcellularLocation>
        <location evidence="1 7">Cell membrane</location>
        <topology evidence="1 7">Multi-pass membrane protein</topology>
    </subcellularLocation>
</comment>
<feature type="transmembrane region" description="Helical" evidence="7">
    <location>
        <begin position="135"/>
        <end position="156"/>
    </location>
</feature>
<dbReference type="SUPFAM" id="SSF161098">
    <property type="entry name" value="MetI-like"/>
    <property type="match status" value="1"/>
</dbReference>
<organism evidence="9 10">
    <name type="scientific">Hydrogenobacter hydrogenophilus</name>
    <dbReference type="NCBI Taxonomy" id="35835"/>
    <lineage>
        <taxon>Bacteria</taxon>
        <taxon>Pseudomonadati</taxon>
        <taxon>Aquificota</taxon>
        <taxon>Aquificia</taxon>
        <taxon>Aquificales</taxon>
        <taxon>Aquificaceae</taxon>
        <taxon>Hydrogenobacter</taxon>
    </lineage>
</organism>
<evidence type="ECO:0000256" key="3">
    <source>
        <dbReference type="ARBA" id="ARBA00022475"/>
    </source>
</evidence>
<evidence type="ECO:0000256" key="7">
    <source>
        <dbReference type="RuleBase" id="RU363032"/>
    </source>
</evidence>
<evidence type="ECO:0000256" key="4">
    <source>
        <dbReference type="ARBA" id="ARBA00022692"/>
    </source>
</evidence>
<dbReference type="GO" id="GO:0055085">
    <property type="term" value="P:transmembrane transport"/>
    <property type="evidence" value="ECO:0007669"/>
    <property type="project" value="InterPro"/>
</dbReference>
<dbReference type="GO" id="GO:0005886">
    <property type="term" value="C:plasma membrane"/>
    <property type="evidence" value="ECO:0007669"/>
    <property type="project" value="UniProtKB-SubCell"/>
</dbReference>
<evidence type="ECO:0000256" key="5">
    <source>
        <dbReference type="ARBA" id="ARBA00022989"/>
    </source>
</evidence>